<comment type="caution">
    <text evidence="2">The sequence shown here is derived from an EMBL/GenBank/DDBJ whole genome shotgun (WGS) entry which is preliminary data.</text>
</comment>
<dbReference type="EMBL" id="JACGWU010000001">
    <property type="protein sequence ID" value="MBA8828500.1"/>
    <property type="molecule type" value="Genomic_DNA"/>
</dbReference>
<keyword evidence="3" id="KW-1185">Reference proteome</keyword>
<sequence length="78" mass="8253">MSNEVDDLGEGHSPAAWTGVLSMLFAITLGTVAFVLEVPWLVWASVGLLVVGIGTGWFLSRAGFGVNGPKYIPKSHHS</sequence>
<reference evidence="2 3" key="1">
    <citation type="submission" date="2020-07" db="EMBL/GenBank/DDBJ databases">
        <title>Sequencing the genomes of 1000 actinobacteria strains.</title>
        <authorList>
            <person name="Klenk H.-P."/>
        </authorList>
    </citation>
    <scope>NUCLEOTIDE SEQUENCE [LARGE SCALE GENOMIC DNA]</scope>
    <source>
        <strain evidence="2 3">DSM 23737</strain>
    </source>
</reference>
<proteinExistence type="predicted"/>
<evidence type="ECO:0000256" key="1">
    <source>
        <dbReference type="SAM" id="Phobius"/>
    </source>
</evidence>
<dbReference type="RefSeq" id="WP_182483904.1">
    <property type="nucleotide sequence ID" value="NZ_JACGWU010000001.1"/>
</dbReference>
<feature type="transmembrane region" description="Helical" evidence="1">
    <location>
        <begin position="15"/>
        <end position="36"/>
    </location>
</feature>
<evidence type="ECO:0000313" key="3">
    <source>
        <dbReference type="Proteomes" id="UP000524237"/>
    </source>
</evidence>
<keyword evidence="1" id="KW-0812">Transmembrane</keyword>
<dbReference type="Proteomes" id="UP000524237">
    <property type="component" value="Unassembled WGS sequence"/>
</dbReference>
<accession>A0A7W3JSR3</accession>
<name>A0A7W3JSR3_9MICO</name>
<dbReference type="InterPro" id="IPR046550">
    <property type="entry name" value="DUF6704"/>
</dbReference>
<dbReference type="NCBIfam" id="NF041681">
    <property type="entry name" value="HGxxPAAW"/>
    <property type="match status" value="1"/>
</dbReference>
<keyword evidence="1" id="KW-0472">Membrane</keyword>
<dbReference type="Pfam" id="PF20447">
    <property type="entry name" value="DUF6704"/>
    <property type="match status" value="1"/>
</dbReference>
<protein>
    <submittedName>
        <fullName evidence="2">Uncharacterized protein</fullName>
    </submittedName>
</protein>
<evidence type="ECO:0000313" key="2">
    <source>
        <dbReference type="EMBL" id="MBA8828500.1"/>
    </source>
</evidence>
<feature type="transmembrane region" description="Helical" evidence="1">
    <location>
        <begin position="41"/>
        <end position="59"/>
    </location>
</feature>
<organism evidence="2 3">
    <name type="scientific">Alpinimonas psychrophila</name>
    <dbReference type="NCBI Taxonomy" id="748908"/>
    <lineage>
        <taxon>Bacteria</taxon>
        <taxon>Bacillati</taxon>
        <taxon>Actinomycetota</taxon>
        <taxon>Actinomycetes</taxon>
        <taxon>Micrococcales</taxon>
        <taxon>Microbacteriaceae</taxon>
        <taxon>Alpinimonas</taxon>
    </lineage>
</organism>
<dbReference type="AlphaFoldDB" id="A0A7W3JSR3"/>
<keyword evidence="1" id="KW-1133">Transmembrane helix</keyword>
<gene>
    <name evidence="2" type="ORF">FB555_000571</name>
</gene>